<comment type="caution">
    <text evidence="6">The sequence shown here is derived from an EMBL/GenBank/DDBJ whole genome shotgun (WGS) entry which is preliminary data.</text>
</comment>
<dbReference type="InterPro" id="IPR038214">
    <property type="entry name" value="WPP_sf"/>
</dbReference>
<evidence type="ECO:0000256" key="4">
    <source>
        <dbReference type="ARBA" id="ARBA00023242"/>
    </source>
</evidence>
<dbReference type="SMART" id="SM00368">
    <property type="entry name" value="LRR_RI"/>
    <property type="match status" value="3"/>
</dbReference>
<dbReference type="PANTHER" id="PTHR46761">
    <property type="entry name" value="RAN GTPASE-ACTIVATING PROTEIN 1"/>
    <property type="match status" value="1"/>
</dbReference>
<dbReference type="InterPro" id="IPR025265">
    <property type="entry name" value="WPP_dom"/>
</dbReference>
<sequence length="372" mass="40879">MLFRSKLWFVESRICYSAIIDNAYIFLILRWPLAITVSIANVILVIGSAVRITCQIDMESGTQAFQQRSLSVKLWPPSHGTRLMLVERMTKNLTTPSIFSRKYGLLSNEEAEEDAKKIEELAFAAADQHYKKEPDGDGSSAVQVYAKESSRLMLEAIKRGPTVKDEEIADKTSIHETVFDISGDRRAFIDAEEAEEILKPLREPGNSYTKICFSNRSFGLDAANVAAPSCHPRSCTSSSELIPSTEKLKVLQFHNNMTGDEGAIAISDIVKRYNNMTGDEGAIAISDIVKRSHALEDFQCSSTRVGTDGGVALAEALKTCTRLKKLDLRDNMFGVGAGVALSKALSLFAGLTEVYLSYLNLEDDGAEAIAML</sequence>
<dbReference type="SUPFAM" id="SSF52047">
    <property type="entry name" value="RNI-like"/>
    <property type="match status" value="1"/>
</dbReference>
<reference evidence="6 7" key="1">
    <citation type="journal article" date="2021" name="bioRxiv">
        <title>The Gossypium anomalum genome as a resource for cotton improvement and evolutionary analysis of hybrid incompatibility.</title>
        <authorList>
            <person name="Grover C.E."/>
            <person name="Yuan D."/>
            <person name="Arick M.A."/>
            <person name="Miller E.R."/>
            <person name="Hu G."/>
            <person name="Peterson D.G."/>
            <person name="Wendel J.F."/>
            <person name="Udall J.A."/>
        </authorList>
    </citation>
    <scope>NUCLEOTIDE SEQUENCE [LARGE SCALE GENOMIC DNA]</scope>
    <source>
        <strain evidence="6">JFW-Udall</strain>
        <tissue evidence="6">Leaf</tissue>
    </source>
</reference>
<feature type="domain" description="WPP" evidence="5">
    <location>
        <begin position="71"/>
        <end position="166"/>
    </location>
</feature>
<dbReference type="GO" id="GO:0005737">
    <property type="term" value="C:cytoplasm"/>
    <property type="evidence" value="ECO:0007669"/>
    <property type="project" value="UniProtKB-SubCell"/>
</dbReference>
<protein>
    <recommendedName>
        <fullName evidence="5">WPP domain-containing protein</fullName>
    </recommendedName>
</protein>
<accession>A0A8J5YK56</accession>
<dbReference type="EMBL" id="JAHUZN010000008">
    <property type="protein sequence ID" value="KAG8485533.1"/>
    <property type="molecule type" value="Genomic_DNA"/>
</dbReference>
<evidence type="ECO:0000313" key="6">
    <source>
        <dbReference type="EMBL" id="KAG8485533.1"/>
    </source>
</evidence>
<dbReference type="InterPro" id="IPR045203">
    <property type="entry name" value="RanGAP1/2"/>
</dbReference>
<keyword evidence="7" id="KW-1185">Reference proteome</keyword>
<comment type="subcellular location">
    <subcellularLocation>
        <location evidence="2">Cytoplasm</location>
    </subcellularLocation>
    <subcellularLocation>
        <location evidence="1">Nucleus</location>
    </subcellularLocation>
</comment>
<dbReference type="Proteomes" id="UP000701853">
    <property type="component" value="Chromosome 8"/>
</dbReference>
<keyword evidence="4" id="KW-0539">Nucleus</keyword>
<evidence type="ECO:0000313" key="7">
    <source>
        <dbReference type="Proteomes" id="UP000701853"/>
    </source>
</evidence>
<proteinExistence type="predicted"/>
<dbReference type="GO" id="GO:0005634">
    <property type="term" value="C:nucleus"/>
    <property type="evidence" value="ECO:0007669"/>
    <property type="project" value="UniProtKB-SubCell"/>
</dbReference>
<organism evidence="6 7">
    <name type="scientific">Gossypium anomalum</name>
    <dbReference type="NCBI Taxonomy" id="47600"/>
    <lineage>
        <taxon>Eukaryota</taxon>
        <taxon>Viridiplantae</taxon>
        <taxon>Streptophyta</taxon>
        <taxon>Embryophyta</taxon>
        <taxon>Tracheophyta</taxon>
        <taxon>Spermatophyta</taxon>
        <taxon>Magnoliopsida</taxon>
        <taxon>eudicotyledons</taxon>
        <taxon>Gunneridae</taxon>
        <taxon>Pentapetalae</taxon>
        <taxon>rosids</taxon>
        <taxon>malvids</taxon>
        <taxon>Malvales</taxon>
        <taxon>Malvaceae</taxon>
        <taxon>Malvoideae</taxon>
        <taxon>Gossypium</taxon>
    </lineage>
</organism>
<evidence type="ECO:0000256" key="3">
    <source>
        <dbReference type="ARBA" id="ARBA00022490"/>
    </source>
</evidence>
<dbReference type="OrthoDB" id="1722409at2759"/>
<dbReference type="Gene3D" id="3.80.10.10">
    <property type="entry name" value="Ribonuclease Inhibitor"/>
    <property type="match status" value="1"/>
</dbReference>
<dbReference type="Gene3D" id="1.10.246.200">
    <property type="entry name" value="WPP domain"/>
    <property type="match status" value="1"/>
</dbReference>
<dbReference type="InterPro" id="IPR032675">
    <property type="entry name" value="LRR_dom_sf"/>
</dbReference>
<evidence type="ECO:0000256" key="1">
    <source>
        <dbReference type="ARBA" id="ARBA00004123"/>
    </source>
</evidence>
<dbReference type="PANTHER" id="PTHR46761:SF2">
    <property type="entry name" value="RAN GTPASE-ACTIVATING PROTEIN 1"/>
    <property type="match status" value="1"/>
</dbReference>
<evidence type="ECO:0000256" key="2">
    <source>
        <dbReference type="ARBA" id="ARBA00004496"/>
    </source>
</evidence>
<dbReference type="GO" id="GO:0005096">
    <property type="term" value="F:GTPase activator activity"/>
    <property type="evidence" value="ECO:0007669"/>
    <property type="project" value="InterPro"/>
</dbReference>
<keyword evidence="3" id="KW-0963">Cytoplasm</keyword>
<dbReference type="AlphaFoldDB" id="A0A8J5YK56"/>
<dbReference type="Pfam" id="PF13943">
    <property type="entry name" value="WPP"/>
    <property type="match status" value="1"/>
</dbReference>
<evidence type="ECO:0000259" key="5">
    <source>
        <dbReference type="Pfam" id="PF13943"/>
    </source>
</evidence>
<gene>
    <name evidence="6" type="ORF">CXB51_018898</name>
</gene>
<name>A0A8J5YK56_9ROSI</name>